<keyword evidence="3" id="KW-0012">Acyltransferase</keyword>
<feature type="domain" description="Acyltransferase 3" evidence="2">
    <location>
        <begin position="7"/>
        <end position="317"/>
    </location>
</feature>
<proteinExistence type="predicted"/>
<dbReference type="Pfam" id="PF01757">
    <property type="entry name" value="Acyl_transf_3"/>
    <property type="match status" value="1"/>
</dbReference>
<dbReference type="Proteomes" id="UP000069001">
    <property type="component" value="Unassembled WGS sequence"/>
</dbReference>
<feature type="transmembrane region" description="Helical" evidence="1">
    <location>
        <begin position="87"/>
        <end position="107"/>
    </location>
</feature>
<dbReference type="GO" id="GO:0016020">
    <property type="term" value="C:membrane"/>
    <property type="evidence" value="ECO:0007669"/>
    <property type="project" value="TreeGrafter"/>
</dbReference>
<dbReference type="AlphaFoldDB" id="A0A103Z4J4"/>
<dbReference type="InterPro" id="IPR002656">
    <property type="entry name" value="Acyl_transf_3_dom"/>
</dbReference>
<feature type="transmembrane region" description="Helical" evidence="1">
    <location>
        <begin position="232"/>
        <end position="253"/>
    </location>
</feature>
<evidence type="ECO:0000259" key="2">
    <source>
        <dbReference type="Pfam" id="PF01757"/>
    </source>
</evidence>
<dbReference type="GO" id="GO:0000271">
    <property type="term" value="P:polysaccharide biosynthetic process"/>
    <property type="evidence" value="ECO:0007669"/>
    <property type="project" value="TreeGrafter"/>
</dbReference>
<accession>A0A103Z4J4</accession>
<feature type="transmembrane region" description="Helical" evidence="1">
    <location>
        <begin position="48"/>
        <end position="66"/>
    </location>
</feature>
<keyword evidence="3" id="KW-0808">Transferase</keyword>
<sequence>MNHRVTQLTGLRAVAVAMVVVGHAEHVLPGGYTGWYAPLRLIADGRLGVLIFFVLSGFLITNVLRAEFARTGGIALTSFYVRRALRIWPACYVYLAAVAIVAFAGGFDVDRRQWLYAALHLWNYSAWFGLTGDNTLHPDGAWYLGHFWSLALEEQFYWFWPLLFVYGMRRGGTRWLAALILVVPLVRAVTYFVAPALRGQLGMMLHTGVDPILIGCYASLNRERLEAWIRSWRGGTRIVTAIIVVVLIGGPLAEHRLGGFWNATYGVTLEAALIAIVIVVLNFHSEFWCARWLRAQPVVFVGTISFSLYLWQQPFANPDLPIAHAFPLGIVWALMAATASYFLVEKPFLRLKDRYTAREMRRGREDTLLRPASPERIETNAVVK</sequence>
<feature type="transmembrane region" description="Helical" evidence="1">
    <location>
        <begin position="175"/>
        <end position="194"/>
    </location>
</feature>
<feature type="transmembrane region" description="Helical" evidence="1">
    <location>
        <begin position="147"/>
        <end position="168"/>
    </location>
</feature>
<evidence type="ECO:0000313" key="4">
    <source>
        <dbReference type="Proteomes" id="UP000069001"/>
    </source>
</evidence>
<dbReference type="RefSeq" id="WP_059732906.1">
    <property type="nucleotide sequence ID" value="NZ_LOYH01000105.1"/>
</dbReference>
<feature type="transmembrane region" description="Helical" evidence="1">
    <location>
        <begin position="200"/>
        <end position="220"/>
    </location>
</feature>
<reference evidence="3 4" key="1">
    <citation type="submission" date="2015-11" db="EMBL/GenBank/DDBJ databases">
        <title>Expanding the genomic diversity of Burkholderia species for the development of highly accurate diagnostics.</title>
        <authorList>
            <person name="Sahl J."/>
            <person name="Keim P."/>
            <person name="Wagner D."/>
        </authorList>
    </citation>
    <scope>NUCLEOTIDE SEQUENCE [LARGE SCALE GENOMIC DNA]</scope>
    <source>
        <strain evidence="3 4">MSMB1302</strain>
    </source>
</reference>
<dbReference type="PANTHER" id="PTHR23028:SF53">
    <property type="entry name" value="ACYL_TRANSF_3 DOMAIN-CONTAINING PROTEIN"/>
    <property type="match status" value="1"/>
</dbReference>
<dbReference type="EMBL" id="LOYH01000105">
    <property type="protein sequence ID" value="KVK73183.1"/>
    <property type="molecule type" value="Genomic_DNA"/>
</dbReference>
<evidence type="ECO:0000256" key="1">
    <source>
        <dbReference type="SAM" id="Phobius"/>
    </source>
</evidence>
<feature type="transmembrane region" description="Helical" evidence="1">
    <location>
        <begin position="293"/>
        <end position="311"/>
    </location>
</feature>
<evidence type="ECO:0000313" key="3">
    <source>
        <dbReference type="EMBL" id="KVK73183.1"/>
    </source>
</evidence>
<name>A0A103Z4J4_BURCE</name>
<keyword evidence="1" id="KW-0472">Membrane</keyword>
<protein>
    <submittedName>
        <fullName evidence="3">Acyltransferase</fullName>
    </submittedName>
</protein>
<organism evidence="3 4">
    <name type="scientific">Burkholderia cepacia</name>
    <name type="common">Pseudomonas cepacia</name>
    <dbReference type="NCBI Taxonomy" id="292"/>
    <lineage>
        <taxon>Bacteria</taxon>
        <taxon>Pseudomonadati</taxon>
        <taxon>Pseudomonadota</taxon>
        <taxon>Betaproteobacteria</taxon>
        <taxon>Burkholderiales</taxon>
        <taxon>Burkholderiaceae</taxon>
        <taxon>Burkholderia</taxon>
        <taxon>Burkholderia cepacia complex</taxon>
    </lineage>
</organism>
<gene>
    <name evidence="3" type="ORF">WS90_33655</name>
</gene>
<comment type="caution">
    <text evidence="3">The sequence shown here is derived from an EMBL/GenBank/DDBJ whole genome shotgun (WGS) entry which is preliminary data.</text>
</comment>
<feature type="transmembrane region" description="Helical" evidence="1">
    <location>
        <begin position="323"/>
        <end position="344"/>
    </location>
</feature>
<dbReference type="InterPro" id="IPR050879">
    <property type="entry name" value="Acyltransferase_3"/>
</dbReference>
<feature type="transmembrane region" description="Helical" evidence="1">
    <location>
        <begin position="259"/>
        <end position="281"/>
    </location>
</feature>
<dbReference type="PANTHER" id="PTHR23028">
    <property type="entry name" value="ACETYLTRANSFERASE"/>
    <property type="match status" value="1"/>
</dbReference>
<keyword evidence="1" id="KW-1133">Transmembrane helix</keyword>
<keyword evidence="1" id="KW-0812">Transmembrane</keyword>
<dbReference type="GO" id="GO:0016747">
    <property type="term" value="F:acyltransferase activity, transferring groups other than amino-acyl groups"/>
    <property type="evidence" value="ECO:0007669"/>
    <property type="project" value="InterPro"/>
</dbReference>